<evidence type="ECO:0000313" key="1">
    <source>
        <dbReference type="EMBL" id="KAF9529829.1"/>
    </source>
</evidence>
<comment type="caution">
    <text evidence="1">The sequence shown here is derived from an EMBL/GenBank/DDBJ whole genome shotgun (WGS) entry which is preliminary data.</text>
</comment>
<name>A0A9P6EJ00_9AGAR</name>
<reference evidence="1" key="1">
    <citation type="submission" date="2020-11" db="EMBL/GenBank/DDBJ databases">
        <authorList>
            <consortium name="DOE Joint Genome Institute"/>
            <person name="Ahrendt S."/>
            <person name="Riley R."/>
            <person name="Andreopoulos W."/>
            <person name="Labutti K."/>
            <person name="Pangilinan J."/>
            <person name="Ruiz-Duenas F.J."/>
            <person name="Barrasa J.M."/>
            <person name="Sanchez-Garcia M."/>
            <person name="Camarero S."/>
            <person name="Miyauchi S."/>
            <person name="Serrano A."/>
            <person name="Linde D."/>
            <person name="Babiker R."/>
            <person name="Drula E."/>
            <person name="Ayuso-Fernandez I."/>
            <person name="Pacheco R."/>
            <person name="Padilla G."/>
            <person name="Ferreira P."/>
            <person name="Barriuso J."/>
            <person name="Kellner H."/>
            <person name="Castanera R."/>
            <person name="Alfaro M."/>
            <person name="Ramirez L."/>
            <person name="Pisabarro A.G."/>
            <person name="Kuo A."/>
            <person name="Tritt A."/>
            <person name="Lipzen A."/>
            <person name="He G."/>
            <person name="Yan M."/>
            <person name="Ng V."/>
            <person name="Cullen D."/>
            <person name="Martin F."/>
            <person name="Rosso M.-N."/>
            <person name="Henrissat B."/>
            <person name="Hibbett D."/>
            <person name="Martinez A.T."/>
            <person name="Grigoriev I.V."/>
        </authorList>
    </citation>
    <scope>NUCLEOTIDE SEQUENCE</scope>
    <source>
        <strain evidence="1">CBS 506.95</strain>
    </source>
</reference>
<gene>
    <name evidence="1" type="ORF">CPB83DRAFT_236983</name>
</gene>
<evidence type="ECO:0000313" key="2">
    <source>
        <dbReference type="Proteomes" id="UP000807306"/>
    </source>
</evidence>
<sequence length="151" mass="17087">MECGSLLLRLKAVCHRIHIYAGQFTYAVVSCLCTAPTMSKHGIAIVRARGERHQILPLPNGHHCRWRTGTLQFGKGEEQSSKVKFIINRDKLWLGLNYAGHVFQTIHLSMVSIVGYNLWDQMSMLFVFQHRLCPVATLVAGNDSHCSKIIR</sequence>
<proteinExistence type="predicted"/>
<organism evidence="1 2">
    <name type="scientific">Crepidotus variabilis</name>
    <dbReference type="NCBI Taxonomy" id="179855"/>
    <lineage>
        <taxon>Eukaryota</taxon>
        <taxon>Fungi</taxon>
        <taxon>Dikarya</taxon>
        <taxon>Basidiomycota</taxon>
        <taxon>Agaricomycotina</taxon>
        <taxon>Agaricomycetes</taxon>
        <taxon>Agaricomycetidae</taxon>
        <taxon>Agaricales</taxon>
        <taxon>Agaricineae</taxon>
        <taxon>Crepidotaceae</taxon>
        <taxon>Crepidotus</taxon>
    </lineage>
</organism>
<protein>
    <submittedName>
        <fullName evidence="1">Uncharacterized protein</fullName>
    </submittedName>
</protein>
<dbReference type="Proteomes" id="UP000807306">
    <property type="component" value="Unassembled WGS sequence"/>
</dbReference>
<keyword evidence="2" id="KW-1185">Reference proteome</keyword>
<dbReference type="EMBL" id="MU157843">
    <property type="protein sequence ID" value="KAF9529829.1"/>
    <property type="molecule type" value="Genomic_DNA"/>
</dbReference>
<dbReference type="AlphaFoldDB" id="A0A9P6EJ00"/>
<accession>A0A9P6EJ00</accession>